<dbReference type="RefSeq" id="WP_036710553.1">
    <property type="nucleotide sequence ID" value="NZ_JRKQ01000066.1"/>
</dbReference>
<name>A0A099GHD4_9RHOB</name>
<dbReference type="Proteomes" id="UP000029858">
    <property type="component" value="Unassembled WGS sequence"/>
</dbReference>
<sequence>MQISSILDYIDNGHMALPEFQRGYVWGREQVRGLFQSLYRGHPVGSLLVWATDASTATHRGDGKLAPGVVKLLLDGQQRITSLYGVIRGKPPRFFDGNAKAFTDLRFNLASEDFEFYQPIKMRDDPLWIDVTEVMQKGNAGIGAFLTTLSQNPENLPKIGEYVGRLNQLLGIRDKAFHIEEVTGADKTLDVVVDIFNRVNSGGTKLSKGDLALAKICADWPEARDTMKTSIARWRSEGYDFTLDWLLRSVNTVLTGEAKFLYLHSQGADEIASALKRAVKHIDTALNMIGGRLGLDHDRVLFSKFAVPVMVRYLDSKGGHLDAKTRDKLLFWFVQTGMWGRFSGSVESFIDKDLGILEQSGGDLDKLIGELRLAQGGLRVEPGHFHSWSVGARFYPVLYMLTRMTEARDWGTGLPLKNNLLGKMSRLEVHHIFPRARLYEANYARAEVNALANFCFLTKDTNLAISDRRPEDYFPEIEAAHPGALPSQWIPDDPALWRIENYRDFMEARKALLAEATNACLASLLHDDTSWLDGSRAARITDRVLLGGIASEDEAKELEALNAWVAAQGLAQGQMAYDFVDPETGEQRAIFDLVWPSGVQEELTEPVAVLLGESAELISMASAAGFRCFTSTAAFKAYVEGLNAPNTGLAAE</sequence>
<dbReference type="PANTHER" id="PTHR37292:SF2">
    <property type="entry name" value="DUF262 DOMAIN-CONTAINING PROTEIN"/>
    <property type="match status" value="1"/>
</dbReference>
<feature type="domain" description="GmrSD restriction endonucleases N-terminal" evidence="1">
    <location>
        <begin position="4"/>
        <end position="216"/>
    </location>
</feature>
<dbReference type="Pfam" id="PF03235">
    <property type="entry name" value="GmrSD_N"/>
    <property type="match status" value="1"/>
</dbReference>
<dbReference type="InterPro" id="IPR004919">
    <property type="entry name" value="GmrSD_N"/>
</dbReference>
<evidence type="ECO:0000259" key="1">
    <source>
        <dbReference type="Pfam" id="PF03235"/>
    </source>
</evidence>
<organism evidence="2 3">
    <name type="scientific">Paracoccus sanguinis</name>
    <dbReference type="NCBI Taxonomy" id="1545044"/>
    <lineage>
        <taxon>Bacteria</taxon>
        <taxon>Pseudomonadati</taxon>
        <taxon>Pseudomonadota</taxon>
        <taxon>Alphaproteobacteria</taxon>
        <taxon>Rhodobacterales</taxon>
        <taxon>Paracoccaceae</taxon>
        <taxon>Paracoccus</taxon>
    </lineage>
</organism>
<evidence type="ECO:0000313" key="2">
    <source>
        <dbReference type="EMBL" id="KGJ21503.1"/>
    </source>
</evidence>
<dbReference type="AlphaFoldDB" id="A0A099GHD4"/>
<dbReference type="EMBL" id="JRKQ01000066">
    <property type="protein sequence ID" value="KGJ21503.1"/>
    <property type="molecule type" value="Genomic_DNA"/>
</dbReference>
<accession>A0A099GHD4</accession>
<protein>
    <recommendedName>
        <fullName evidence="1">GmrSD restriction endonucleases N-terminal domain-containing protein</fullName>
    </recommendedName>
</protein>
<dbReference type="PANTHER" id="PTHR37292">
    <property type="entry name" value="VNG6097C"/>
    <property type="match status" value="1"/>
</dbReference>
<comment type="caution">
    <text evidence="2">The sequence shown here is derived from an EMBL/GenBank/DDBJ whole genome shotgun (WGS) entry which is preliminary data.</text>
</comment>
<gene>
    <name evidence="2" type="ORF">IX56_11955</name>
</gene>
<evidence type="ECO:0000313" key="3">
    <source>
        <dbReference type="Proteomes" id="UP000029858"/>
    </source>
</evidence>
<reference evidence="2 3" key="1">
    <citation type="submission" date="2014-09" db="EMBL/GenBank/DDBJ databases">
        <authorList>
            <person name="McGinnis J.M."/>
            <person name="Wolfgang W.J."/>
        </authorList>
    </citation>
    <scope>NUCLEOTIDE SEQUENCE [LARGE SCALE GENOMIC DNA]</scope>
    <source>
        <strain evidence="2 3">5503</strain>
    </source>
</reference>
<proteinExistence type="predicted"/>
<reference evidence="2 3" key="2">
    <citation type="submission" date="2014-10" db="EMBL/GenBank/DDBJ databases">
        <title>Paracoccus sanguinis sp. nov., isolated from clinical specimens of New York State patients.</title>
        <authorList>
            <person name="Mingle L.A."/>
            <person name="Cole J.A."/>
            <person name="Lapierre P."/>
            <person name="Musser K.A."/>
        </authorList>
    </citation>
    <scope>NUCLEOTIDE SEQUENCE [LARGE SCALE GENOMIC DNA]</scope>
    <source>
        <strain evidence="2 3">5503</strain>
    </source>
</reference>